<dbReference type="Proteomes" id="UP000593892">
    <property type="component" value="Chromosome"/>
</dbReference>
<organism evidence="1 2">
    <name type="scientific">Paludibaculum fermentans</name>
    <dbReference type="NCBI Taxonomy" id="1473598"/>
    <lineage>
        <taxon>Bacteria</taxon>
        <taxon>Pseudomonadati</taxon>
        <taxon>Acidobacteriota</taxon>
        <taxon>Terriglobia</taxon>
        <taxon>Bryobacterales</taxon>
        <taxon>Bryobacteraceae</taxon>
        <taxon>Paludibaculum</taxon>
    </lineage>
</organism>
<keyword evidence="2" id="KW-1185">Reference proteome</keyword>
<reference evidence="1 2" key="1">
    <citation type="submission" date="2020-10" db="EMBL/GenBank/DDBJ databases">
        <title>Complete genome sequence of Paludibaculum fermentans P105T, a facultatively anaerobic acidobacterium capable of dissimilatory Fe(III) reduction.</title>
        <authorList>
            <person name="Dedysh S.N."/>
            <person name="Beletsky A.V."/>
            <person name="Kulichevskaya I.S."/>
            <person name="Mardanov A.V."/>
            <person name="Ravin N.V."/>
        </authorList>
    </citation>
    <scope>NUCLEOTIDE SEQUENCE [LARGE SCALE GENOMIC DNA]</scope>
    <source>
        <strain evidence="1 2">P105</strain>
    </source>
</reference>
<protein>
    <submittedName>
        <fullName evidence="1">Uncharacterized protein</fullName>
    </submittedName>
</protein>
<name>A0A7S7SI71_PALFE</name>
<dbReference type="EMBL" id="CP063849">
    <property type="protein sequence ID" value="QOY85403.1"/>
    <property type="molecule type" value="Genomic_DNA"/>
</dbReference>
<dbReference type="RefSeq" id="WP_194447073.1">
    <property type="nucleotide sequence ID" value="NZ_CP063849.1"/>
</dbReference>
<dbReference type="KEGG" id="pfer:IRI77_21520"/>
<dbReference type="AlphaFoldDB" id="A0A7S7SI71"/>
<evidence type="ECO:0000313" key="2">
    <source>
        <dbReference type="Proteomes" id="UP000593892"/>
    </source>
</evidence>
<gene>
    <name evidence="1" type="ORF">IRI77_21520</name>
</gene>
<evidence type="ECO:0000313" key="1">
    <source>
        <dbReference type="EMBL" id="QOY85403.1"/>
    </source>
</evidence>
<accession>A0A7S7SI71</accession>
<proteinExistence type="predicted"/>
<sequence length="82" mass="9664">MFLRRGFWRCADVLLESELTRVTDSWIRETGGPPLSANDPEFELAREMARRYRGKLLSHVPSRGKAVARLFFKKRQLRLFPE</sequence>